<evidence type="ECO:0000313" key="3">
    <source>
        <dbReference type="Proteomes" id="UP000318242"/>
    </source>
</evidence>
<feature type="transmembrane region" description="Helical" evidence="1">
    <location>
        <begin position="40"/>
        <end position="59"/>
    </location>
</feature>
<keyword evidence="1" id="KW-0812">Transmembrane</keyword>
<dbReference type="Proteomes" id="UP000318242">
    <property type="component" value="Unassembled WGS sequence"/>
</dbReference>
<evidence type="ECO:0000313" key="2">
    <source>
        <dbReference type="EMBL" id="GEA59145.1"/>
    </source>
</evidence>
<organism evidence="2 3">
    <name type="scientific">Vibrio comitans NBRC 102076</name>
    <dbReference type="NCBI Taxonomy" id="1219078"/>
    <lineage>
        <taxon>Bacteria</taxon>
        <taxon>Pseudomonadati</taxon>
        <taxon>Pseudomonadota</taxon>
        <taxon>Gammaproteobacteria</taxon>
        <taxon>Vibrionales</taxon>
        <taxon>Vibrionaceae</taxon>
        <taxon>Vibrio</taxon>
    </lineage>
</organism>
<keyword evidence="1" id="KW-0472">Membrane</keyword>
<dbReference type="OrthoDB" id="7875125at2"/>
<dbReference type="RefSeq" id="WP_141268716.1">
    <property type="nucleotide sequence ID" value="NZ_BJLH01000001.1"/>
</dbReference>
<feature type="transmembrane region" description="Helical" evidence="1">
    <location>
        <begin position="65"/>
        <end position="85"/>
    </location>
</feature>
<evidence type="ECO:0000256" key="1">
    <source>
        <dbReference type="SAM" id="Phobius"/>
    </source>
</evidence>
<reference evidence="2 3" key="1">
    <citation type="submission" date="2019-06" db="EMBL/GenBank/DDBJ databases">
        <title>Whole genome shotgun sequence of Vibrio comitans NBRC 102076.</title>
        <authorList>
            <person name="Hosoyama A."/>
            <person name="Uohara A."/>
            <person name="Ohji S."/>
            <person name="Ichikawa N."/>
        </authorList>
    </citation>
    <scope>NUCLEOTIDE SEQUENCE [LARGE SCALE GENOMIC DNA]</scope>
    <source>
        <strain evidence="2 3">NBRC 102076</strain>
    </source>
</reference>
<dbReference type="AlphaFoldDB" id="A0A4Y3IIZ0"/>
<keyword evidence="1" id="KW-1133">Transmembrane helix</keyword>
<keyword evidence="3" id="KW-1185">Reference proteome</keyword>
<proteinExistence type="predicted"/>
<accession>A0A4Y3IIZ0</accession>
<name>A0A4Y3IIZ0_9VIBR</name>
<sequence length="91" mass="10174">MKTALKNATQWCAYSHMFKVLYALVKGGDISEQTRTGRTIALLGLFCPLFWYALFTGASKAELTFHAMHSGIVFLIGIVIMFVSLRQKQGQ</sequence>
<protein>
    <submittedName>
        <fullName evidence="2">Uncharacterized protein</fullName>
    </submittedName>
</protein>
<gene>
    <name evidence="2" type="ORF">VCO01S_03380</name>
</gene>
<comment type="caution">
    <text evidence="2">The sequence shown here is derived from an EMBL/GenBank/DDBJ whole genome shotgun (WGS) entry which is preliminary data.</text>
</comment>
<dbReference type="EMBL" id="BJLH01000001">
    <property type="protein sequence ID" value="GEA59145.1"/>
    <property type="molecule type" value="Genomic_DNA"/>
</dbReference>